<dbReference type="GO" id="GO:0042245">
    <property type="term" value="P:RNA repair"/>
    <property type="evidence" value="ECO:0007669"/>
    <property type="project" value="UniProtKB-KW"/>
</dbReference>
<feature type="binding site" evidence="10">
    <location>
        <begin position="309"/>
        <end position="312"/>
    </location>
    <ligand>
        <name>GMP</name>
        <dbReference type="ChEBI" id="CHEBI:58115"/>
    </ligand>
</feature>
<keyword evidence="7 11" id="KW-0464">Manganese</keyword>
<dbReference type="AlphaFoldDB" id="A0A517U629"/>
<dbReference type="Gene3D" id="3.90.1860.10">
    <property type="entry name" value="tRNA-splicing ligase RtcB"/>
    <property type="match status" value="1"/>
</dbReference>
<dbReference type="InterPro" id="IPR001233">
    <property type="entry name" value="RtcB"/>
</dbReference>
<reference evidence="12 13" key="1">
    <citation type="submission" date="2019-02" db="EMBL/GenBank/DDBJ databases">
        <title>Deep-cultivation of Planctomycetes and their phenomic and genomic characterization uncovers novel biology.</title>
        <authorList>
            <person name="Wiegand S."/>
            <person name="Jogler M."/>
            <person name="Boedeker C."/>
            <person name="Pinto D."/>
            <person name="Vollmers J."/>
            <person name="Rivas-Marin E."/>
            <person name="Kohn T."/>
            <person name="Peeters S.H."/>
            <person name="Heuer A."/>
            <person name="Rast P."/>
            <person name="Oberbeckmann S."/>
            <person name="Bunk B."/>
            <person name="Jeske O."/>
            <person name="Meyerdierks A."/>
            <person name="Storesund J.E."/>
            <person name="Kallscheuer N."/>
            <person name="Luecker S."/>
            <person name="Lage O.M."/>
            <person name="Pohl T."/>
            <person name="Merkel B.J."/>
            <person name="Hornburger P."/>
            <person name="Mueller R.-W."/>
            <person name="Bruemmer F."/>
            <person name="Labrenz M."/>
            <person name="Spormann A.M."/>
            <person name="Op den Camp H."/>
            <person name="Overmann J."/>
            <person name="Amann R."/>
            <person name="Jetten M.S.M."/>
            <person name="Mascher T."/>
            <person name="Medema M.H."/>
            <person name="Devos D.P."/>
            <person name="Kaster A.-K."/>
            <person name="Ovreas L."/>
            <person name="Rohde M."/>
            <person name="Galperin M.Y."/>
            <person name="Jogler C."/>
        </authorList>
    </citation>
    <scope>NUCLEOTIDE SEQUENCE [LARGE SCALE GENOMIC DNA]</scope>
    <source>
        <strain evidence="12 13">I41</strain>
    </source>
</reference>
<feature type="active site" description="GMP-histidine intermediate" evidence="9">
    <location>
        <position position="309"/>
    </location>
</feature>
<proteinExistence type="predicted"/>
<dbReference type="SUPFAM" id="SSF103365">
    <property type="entry name" value="Hypothetical protein PH1602"/>
    <property type="match status" value="1"/>
</dbReference>
<evidence type="ECO:0000256" key="11">
    <source>
        <dbReference type="PIRSR" id="PIRSR601233-3"/>
    </source>
</evidence>
<evidence type="ECO:0000256" key="2">
    <source>
        <dbReference type="ARBA" id="ARBA00022598"/>
    </source>
</evidence>
<dbReference type="OrthoDB" id="9802323at2"/>
<dbReference type="GO" id="GO:0006396">
    <property type="term" value="P:RNA processing"/>
    <property type="evidence" value="ECO:0007669"/>
    <property type="project" value="InterPro"/>
</dbReference>
<dbReference type="RefSeq" id="WP_145435838.1">
    <property type="nucleotide sequence ID" value="NZ_CP036339.1"/>
</dbReference>
<dbReference type="InterPro" id="IPR052915">
    <property type="entry name" value="RtcB-like"/>
</dbReference>
<feature type="binding site" evidence="11">
    <location>
        <position position="154"/>
    </location>
    <ligand>
        <name>Mn(2+)</name>
        <dbReference type="ChEBI" id="CHEBI:29035"/>
        <label>1</label>
    </ligand>
</feature>
<sequence length="383" mass="41901">MNDSTPTDDSPLPPIRAWLTEPIDRQVALSIERLRSSDDVAAVAIMPDVHLAKEVCVGAVVATRELIYPAAVGSDIGCGMAALALDADASLLDNELAAGRLLSQLYAHVPANKHPKARANPPAIDELHLSDDRLKRIAARDGRVQLGTLGRGNHFFELQADEQGRLWAMLHSGSRAVGQAIALWHMERATPSGSGLAYLDAATAAGQAYLADAEWARRYASANRLAMLHALAEMMQHLFAVEADWSTLIHSDHNHVQRERHGDEHYWIHRKGAQSAAVDEPGVIPGSMGSPSYHTAGRGCSTALASCSHGAGRRLSRTEASRKFNGADLRRQVGKLWFDQRRASYLREEAPAAYKDIRQVMQAQRELTKVIRTLRPLLTYKGL</sequence>
<gene>
    <name evidence="12" type="primary">rtcB_3</name>
    <name evidence="12" type="ORF">I41_53320</name>
</gene>
<dbReference type="GO" id="GO:0170057">
    <property type="term" value="F:RNA ligase (GTP) activity"/>
    <property type="evidence" value="ECO:0007669"/>
    <property type="project" value="UniProtKB-EC"/>
</dbReference>
<dbReference type="EC" id="6.5.1.8" evidence="1"/>
<feature type="binding site" evidence="10">
    <location>
        <position position="292"/>
    </location>
    <ligand>
        <name>GMP</name>
        <dbReference type="ChEBI" id="CHEBI:58115"/>
    </ligand>
</feature>
<accession>A0A517U629</accession>
<dbReference type="GO" id="GO:0003909">
    <property type="term" value="F:DNA ligase activity"/>
    <property type="evidence" value="ECO:0007669"/>
    <property type="project" value="TreeGrafter"/>
</dbReference>
<feature type="binding site" evidence="10">
    <location>
        <position position="381"/>
    </location>
    <ligand>
        <name>GMP</name>
        <dbReference type="ChEBI" id="CHEBI:58115"/>
    </ligand>
</feature>
<feature type="binding site" evidence="10">
    <location>
        <begin position="253"/>
        <end position="254"/>
    </location>
    <ligand>
        <name>GMP</name>
        <dbReference type="ChEBI" id="CHEBI:58115"/>
    </ligand>
</feature>
<dbReference type="Proteomes" id="UP000317909">
    <property type="component" value="Chromosome"/>
</dbReference>
<evidence type="ECO:0000256" key="5">
    <source>
        <dbReference type="ARBA" id="ARBA00022800"/>
    </source>
</evidence>
<keyword evidence="5" id="KW-0692">RNA repair</keyword>
<evidence type="ECO:0000256" key="8">
    <source>
        <dbReference type="ARBA" id="ARBA00047746"/>
    </source>
</evidence>
<dbReference type="KEGG" id="llh:I41_53320"/>
<feature type="binding site" evidence="11">
    <location>
        <position position="171"/>
    </location>
    <ligand>
        <name>Mn(2+)</name>
        <dbReference type="ChEBI" id="CHEBI:29035"/>
        <label>2</label>
    </ligand>
</feature>
<dbReference type="GO" id="GO:0030145">
    <property type="term" value="F:manganese ion binding"/>
    <property type="evidence" value="ECO:0007669"/>
    <property type="project" value="TreeGrafter"/>
</dbReference>
<comment type="cofactor">
    <cofactor evidence="11">
        <name>Mn(2+)</name>
        <dbReference type="ChEBI" id="CHEBI:29035"/>
    </cofactor>
    <text evidence="11">Binds 2 manganese ions per subunit.</text>
</comment>
<evidence type="ECO:0000256" key="1">
    <source>
        <dbReference type="ARBA" id="ARBA00012726"/>
    </source>
</evidence>
<dbReference type="PANTHER" id="PTHR43749:SF2">
    <property type="entry name" value="RNA-SPLICING LIGASE RTCB"/>
    <property type="match status" value="1"/>
</dbReference>
<comment type="catalytic activity">
    <reaction evidence="8">
        <text>a 3'-end 3'-phospho-ribonucleotide-RNA + a 5'-end dephospho-ribonucleoside-RNA + GTP = a ribonucleotidyl-ribonucleotide-RNA + GMP + diphosphate</text>
        <dbReference type="Rhea" id="RHEA:68076"/>
        <dbReference type="Rhea" id="RHEA-COMP:10463"/>
        <dbReference type="Rhea" id="RHEA-COMP:13936"/>
        <dbReference type="Rhea" id="RHEA-COMP:17355"/>
        <dbReference type="ChEBI" id="CHEBI:33019"/>
        <dbReference type="ChEBI" id="CHEBI:37565"/>
        <dbReference type="ChEBI" id="CHEBI:58115"/>
        <dbReference type="ChEBI" id="CHEBI:83062"/>
        <dbReference type="ChEBI" id="CHEBI:138284"/>
        <dbReference type="ChEBI" id="CHEBI:173118"/>
        <dbReference type="EC" id="6.5.1.8"/>
    </reaction>
</comment>
<protein>
    <recommendedName>
        <fullName evidence="1">3'-phosphate/5'-hydroxy nucleic acid ligase</fullName>
        <ecNumber evidence="1">6.5.1.8</ecNumber>
    </recommendedName>
</protein>
<name>A0A517U629_9BACT</name>
<organism evidence="12 13">
    <name type="scientific">Lacipirellula limnantheis</name>
    <dbReference type="NCBI Taxonomy" id="2528024"/>
    <lineage>
        <taxon>Bacteria</taxon>
        <taxon>Pseudomonadati</taxon>
        <taxon>Planctomycetota</taxon>
        <taxon>Planctomycetia</taxon>
        <taxon>Pirellulales</taxon>
        <taxon>Lacipirellulaceae</taxon>
        <taxon>Lacipirellula</taxon>
    </lineage>
</organism>
<feature type="binding site" evidence="11">
    <location>
        <position position="253"/>
    </location>
    <ligand>
        <name>Mn(2+)</name>
        <dbReference type="ChEBI" id="CHEBI:29035"/>
        <label>2</label>
    </ligand>
</feature>
<evidence type="ECO:0000313" key="12">
    <source>
        <dbReference type="EMBL" id="QDT76087.1"/>
    </source>
</evidence>
<dbReference type="EMBL" id="CP036339">
    <property type="protein sequence ID" value="QDT76087.1"/>
    <property type="molecule type" value="Genomic_DNA"/>
</dbReference>
<feature type="binding site" evidence="11">
    <location>
        <position position="75"/>
    </location>
    <ligand>
        <name>Mn(2+)</name>
        <dbReference type="ChEBI" id="CHEBI:29035"/>
        <label>1</label>
    </ligand>
</feature>
<keyword evidence="2 12" id="KW-0436">Ligase</keyword>
<evidence type="ECO:0000256" key="6">
    <source>
        <dbReference type="ARBA" id="ARBA00023134"/>
    </source>
</evidence>
<dbReference type="GO" id="GO:0005525">
    <property type="term" value="F:GTP binding"/>
    <property type="evidence" value="ECO:0007669"/>
    <property type="project" value="UniProtKB-KW"/>
</dbReference>
<evidence type="ECO:0000256" key="4">
    <source>
        <dbReference type="ARBA" id="ARBA00022741"/>
    </source>
</evidence>
<evidence type="ECO:0000256" key="3">
    <source>
        <dbReference type="ARBA" id="ARBA00022723"/>
    </source>
</evidence>
<evidence type="ECO:0000256" key="10">
    <source>
        <dbReference type="PIRSR" id="PIRSR601233-2"/>
    </source>
</evidence>
<dbReference type="InterPro" id="IPR036025">
    <property type="entry name" value="RtcB-like_sf"/>
</dbReference>
<evidence type="ECO:0000256" key="9">
    <source>
        <dbReference type="PIRSR" id="PIRSR601233-1"/>
    </source>
</evidence>
<evidence type="ECO:0000313" key="13">
    <source>
        <dbReference type="Proteomes" id="UP000317909"/>
    </source>
</evidence>
<dbReference type="Pfam" id="PF01139">
    <property type="entry name" value="RtcB"/>
    <property type="match status" value="1"/>
</dbReference>
<keyword evidence="13" id="KW-1185">Reference proteome</keyword>
<evidence type="ECO:0000256" key="7">
    <source>
        <dbReference type="ARBA" id="ARBA00023211"/>
    </source>
</evidence>
<dbReference type="PANTHER" id="PTHR43749">
    <property type="entry name" value="RNA-SPLICING LIGASE RTCB"/>
    <property type="match status" value="1"/>
</dbReference>
<keyword evidence="4 10" id="KW-0547">Nucleotide-binding</keyword>
<feature type="binding site" evidence="10">
    <location>
        <begin position="153"/>
        <end position="157"/>
    </location>
    <ligand>
        <name>GMP</name>
        <dbReference type="ChEBI" id="CHEBI:58115"/>
    </ligand>
</feature>
<dbReference type="GO" id="GO:0006281">
    <property type="term" value="P:DNA repair"/>
    <property type="evidence" value="ECO:0007669"/>
    <property type="project" value="TreeGrafter"/>
</dbReference>
<feature type="binding site" evidence="10">
    <location>
        <begin position="285"/>
        <end position="288"/>
    </location>
    <ligand>
        <name>GMP</name>
        <dbReference type="ChEBI" id="CHEBI:58115"/>
    </ligand>
</feature>
<keyword evidence="6 10" id="KW-0342">GTP-binding</keyword>
<keyword evidence="3 11" id="KW-0479">Metal-binding</keyword>